<gene>
    <name evidence="1" type="ORF">FNH04_00075</name>
</gene>
<reference evidence="1 2" key="1">
    <citation type="submission" date="2019-07" db="EMBL/GenBank/DDBJ databases">
        <title>New species of Amycolatopsis and Streptomyces.</title>
        <authorList>
            <person name="Duangmal K."/>
            <person name="Teo W.F.A."/>
            <person name="Lipun K."/>
        </authorList>
    </citation>
    <scope>NUCLEOTIDE SEQUENCE [LARGE SCALE GENOMIC DNA]</scope>
    <source>
        <strain evidence="1 2">TISTR 2346</strain>
    </source>
</reference>
<dbReference type="OrthoDB" id="5244574at2"/>
<accession>A0A5N8VUQ9</accession>
<evidence type="ECO:0000313" key="2">
    <source>
        <dbReference type="Proteomes" id="UP000326979"/>
    </source>
</evidence>
<dbReference type="RefSeq" id="WP_152779101.1">
    <property type="nucleotide sequence ID" value="NZ_BAABEQ010000021.1"/>
</dbReference>
<name>A0A5N8VUQ9_9ACTN</name>
<keyword evidence="2" id="KW-1185">Reference proteome</keyword>
<sequence>MPDATLNLRCPCGVLLTGEGEDGLVEVAQEHLRAVHPDLADTYGRDEILVFAY</sequence>
<protein>
    <submittedName>
        <fullName evidence="1">DUF1059 domain-containing protein</fullName>
    </submittedName>
</protein>
<organism evidence="1 2">
    <name type="scientific">Streptomyces phyllanthi</name>
    <dbReference type="NCBI Taxonomy" id="1803180"/>
    <lineage>
        <taxon>Bacteria</taxon>
        <taxon>Bacillati</taxon>
        <taxon>Actinomycetota</taxon>
        <taxon>Actinomycetes</taxon>
        <taxon>Kitasatosporales</taxon>
        <taxon>Streptomycetaceae</taxon>
        <taxon>Streptomyces</taxon>
    </lineage>
</organism>
<evidence type="ECO:0000313" key="1">
    <source>
        <dbReference type="EMBL" id="MPY38416.1"/>
    </source>
</evidence>
<dbReference type="EMBL" id="VJZE01000001">
    <property type="protein sequence ID" value="MPY38416.1"/>
    <property type="molecule type" value="Genomic_DNA"/>
</dbReference>
<comment type="caution">
    <text evidence="1">The sequence shown here is derived from an EMBL/GenBank/DDBJ whole genome shotgun (WGS) entry which is preliminary data.</text>
</comment>
<dbReference type="AlphaFoldDB" id="A0A5N8VUQ9"/>
<proteinExistence type="predicted"/>
<dbReference type="Proteomes" id="UP000326979">
    <property type="component" value="Unassembled WGS sequence"/>
</dbReference>